<sequence length="406" mass="42955">MSFMRQLTRTQWIGFGLVISILFVDMLLYSLFIPVVPYFTERYEMSSTMVGILFGSYAAALFLLTPFFGRITDRIGRRQTIILGLASMVGATMLFVFANSPLALIGARFIQGLAAAASWTAALALLADLFPGKLRGAAMGMAMTGISSGSLLGAPIGGWLFNIGDHHTPFWFAAALTAAIFLLVLLFLKEPVRTNRPAQGGTFSLLRHKTVLFIACVILAAETTLTMLEPLLPLYLTERFQMDPLALGLLFGLMTLCYGFIAPVAGAMSARFNPFRLMVIGVAAMAVVLPFIAVAGHPVLVLAAGCLIGAAVGFTLSPTLPTLGAIVDKGDEGDYGVAYALFNMIHAVGMMLGPLVGGVLTDILPIASALAAVALVLLAAAIGGGLFVRRHPRLFSLSETAQGTTS</sequence>
<keyword evidence="3 6" id="KW-0812">Transmembrane</keyword>
<protein>
    <recommendedName>
        <fullName evidence="7">Major facilitator superfamily (MFS) profile domain-containing protein</fullName>
    </recommendedName>
</protein>
<feature type="transmembrane region" description="Helical" evidence="6">
    <location>
        <begin position="301"/>
        <end position="327"/>
    </location>
</feature>
<dbReference type="Gene3D" id="1.20.1250.20">
    <property type="entry name" value="MFS general substrate transporter like domains"/>
    <property type="match status" value="2"/>
</dbReference>
<evidence type="ECO:0000256" key="2">
    <source>
        <dbReference type="ARBA" id="ARBA00022448"/>
    </source>
</evidence>
<dbReference type="InterPro" id="IPR050930">
    <property type="entry name" value="MFS_Vesicular_Transporter"/>
</dbReference>
<dbReference type="InterPro" id="IPR036259">
    <property type="entry name" value="MFS_trans_sf"/>
</dbReference>
<dbReference type="GO" id="GO:0022857">
    <property type="term" value="F:transmembrane transporter activity"/>
    <property type="evidence" value="ECO:0007669"/>
    <property type="project" value="InterPro"/>
</dbReference>
<dbReference type="PANTHER" id="PTHR23506">
    <property type="entry name" value="GH10249P"/>
    <property type="match status" value="1"/>
</dbReference>
<comment type="caution">
    <text evidence="8">The sequence shown here is derived from an EMBL/GenBank/DDBJ whole genome shotgun (WGS) entry which is preliminary data.</text>
</comment>
<keyword evidence="5 6" id="KW-0472">Membrane</keyword>
<dbReference type="SUPFAM" id="SSF103473">
    <property type="entry name" value="MFS general substrate transporter"/>
    <property type="match status" value="1"/>
</dbReference>
<dbReference type="GO" id="GO:0005886">
    <property type="term" value="C:plasma membrane"/>
    <property type="evidence" value="ECO:0007669"/>
    <property type="project" value="UniProtKB-SubCell"/>
</dbReference>
<evidence type="ECO:0000256" key="1">
    <source>
        <dbReference type="ARBA" id="ARBA00004651"/>
    </source>
</evidence>
<dbReference type="OrthoDB" id="9793283at2"/>
<dbReference type="RefSeq" id="WP_006677036.1">
    <property type="nucleotide sequence ID" value="NZ_AHKH01000028.1"/>
</dbReference>
<evidence type="ECO:0000256" key="5">
    <source>
        <dbReference type="ARBA" id="ARBA00023136"/>
    </source>
</evidence>
<keyword evidence="9" id="KW-1185">Reference proteome</keyword>
<evidence type="ECO:0000256" key="4">
    <source>
        <dbReference type="ARBA" id="ARBA00022989"/>
    </source>
</evidence>
<dbReference type="InterPro" id="IPR011701">
    <property type="entry name" value="MFS"/>
</dbReference>
<feature type="transmembrane region" description="Helical" evidence="6">
    <location>
        <begin position="277"/>
        <end position="295"/>
    </location>
</feature>
<feature type="transmembrane region" description="Helical" evidence="6">
    <location>
        <begin position="110"/>
        <end position="130"/>
    </location>
</feature>
<evidence type="ECO:0000313" key="8">
    <source>
        <dbReference type="EMBL" id="EHQ61892.1"/>
    </source>
</evidence>
<evidence type="ECO:0000313" key="9">
    <source>
        <dbReference type="Proteomes" id="UP000003900"/>
    </source>
</evidence>
<feature type="domain" description="Major facilitator superfamily (MFS) profile" evidence="7">
    <location>
        <begin position="14"/>
        <end position="392"/>
    </location>
</feature>
<dbReference type="CDD" id="cd17325">
    <property type="entry name" value="MFS_MdtG_SLC18_like"/>
    <property type="match status" value="1"/>
</dbReference>
<dbReference type="Pfam" id="PF07690">
    <property type="entry name" value="MFS_1"/>
    <property type="match status" value="1"/>
</dbReference>
<dbReference type="AlphaFoldDB" id="H3SG82"/>
<keyword evidence="4 6" id="KW-1133">Transmembrane helix</keyword>
<feature type="transmembrane region" description="Helical" evidence="6">
    <location>
        <begin position="244"/>
        <end position="265"/>
    </location>
</feature>
<proteinExistence type="predicted"/>
<accession>H3SG82</accession>
<feature type="transmembrane region" description="Helical" evidence="6">
    <location>
        <begin position="142"/>
        <end position="164"/>
    </location>
</feature>
<dbReference type="PATRIC" id="fig|1131935.3.peg.2618"/>
<comment type="subcellular location">
    <subcellularLocation>
        <location evidence="1">Cell membrane</location>
        <topology evidence="1">Multi-pass membrane protein</topology>
    </subcellularLocation>
</comment>
<feature type="transmembrane region" description="Helical" evidence="6">
    <location>
        <begin position="210"/>
        <end position="232"/>
    </location>
</feature>
<organism evidence="8 9">
    <name type="scientific">Paenibacillus dendritiformis C454</name>
    <dbReference type="NCBI Taxonomy" id="1131935"/>
    <lineage>
        <taxon>Bacteria</taxon>
        <taxon>Bacillati</taxon>
        <taxon>Bacillota</taxon>
        <taxon>Bacilli</taxon>
        <taxon>Bacillales</taxon>
        <taxon>Paenibacillaceae</taxon>
        <taxon>Paenibacillus</taxon>
    </lineage>
</organism>
<feature type="transmembrane region" description="Helical" evidence="6">
    <location>
        <begin position="366"/>
        <end position="388"/>
    </location>
</feature>
<dbReference type="InterPro" id="IPR020846">
    <property type="entry name" value="MFS_dom"/>
</dbReference>
<evidence type="ECO:0000259" key="7">
    <source>
        <dbReference type="PROSITE" id="PS50850"/>
    </source>
</evidence>
<dbReference type="PANTHER" id="PTHR23506:SF23">
    <property type="entry name" value="GH10249P"/>
    <property type="match status" value="1"/>
</dbReference>
<keyword evidence="2" id="KW-0813">Transport</keyword>
<feature type="transmembrane region" description="Helical" evidence="6">
    <location>
        <begin position="48"/>
        <end position="68"/>
    </location>
</feature>
<feature type="transmembrane region" description="Helical" evidence="6">
    <location>
        <begin position="80"/>
        <end position="98"/>
    </location>
</feature>
<feature type="transmembrane region" description="Helical" evidence="6">
    <location>
        <begin position="170"/>
        <end position="189"/>
    </location>
</feature>
<dbReference type="STRING" id="1131935.PDENDC454_12685"/>
<evidence type="ECO:0000256" key="6">
    <source>
        <dbReference type="SAM" id="Phobius"/>
    </source>
</evidence>
<dbReference type="InterPro" id="IPR001958">
    <property type="entry name" value="Tet-R_TetA/multi-R_MdtG-like"/>
</dbReference>
<dbReference type="PRINTS" id="PR01035">
    <property type="entry name" value="TCRTETA"/>
</dbReference>
<reference evidence="8 9" key="1">
    <citation type="journal article" date="2012" name="J. Bacteriol.">
        <title>Genome Sequence of the Pattern-Forming Social Bacterium Paenibacillus dendritiformis C454 Chiral Morphotype.</title>
        <authorList>
            <person name="Sirota-Madi A."/>
            <person name="Olender T."/>
            <person name="Helman Y."/>
            <person name="Brainis I."/>
            <person name="Finkelshtein A."/>
            <person name="Roth D."/>
            <person name="Hagai E."/>
            <person name="Leshkowitz D."/>
            <person name="Brodsky L."/>
            <person name="Galatenko V."/>
            <person name="Nikolaev V."/>
            <person name="Gutnick D.L."/>
            <person name="Lancet D."/>
            <person name="Ben-Jacob E."/>
        </authorList>
    </citation>
    <scope>NUCLEOTIDE SEQUENCE [LARGE SCALE GENOMIC DNA]</scope>
    <source>
        <strain evidence="8 9">C454</strain>
    </source>
</reference>
<dbReference type="Proteomes" id="UP000003900">
    <property type="component" value="Unassembled WGS sequence"/>
</dbReference>
<dbReference type="EMBL" id="AHKH01000028">
    <property type="protein sequence ID" value="EHQ61892.1"/>
    <property type="molecule type" value="Genomic_DNA"/>
</dbReference>
<name>H3SG82_9BACL</name>
<evidence type="ECO:0000256" key="3">
    <source>
        <dbReference type="ARBA" id="ARBA00022692"/>
    </source>
</evidence>
<gene>
    <name evidence="8" type="ORF">PDENDC454_12685</name>
</gene>
<feature type="transmembrane region" description="Helical" evidence="6">
    <location>
        <begin position="12"/>
        <end position="36"/>
    </location>
</feature>
<dbReference type="PROSITE" id="PS50850">
    <property type="entry name" value="MFS"/>
    <property type="match status" value="1"/>
</dbReference>
<feature type="transmembrane region" description="Helical" evidence="6">
    <location>
        <begin position="339"/>
        <end position="360"/>
    </location>
</feature>